<evidence type="ECO:0000313" key="2">
    <source>
        <dbReference type="EMBL" id="MBE9039228.1"/>
    </source>
</evidence>
<name>A0A928VTW0_9CYAN</name>
<protein>
    <submittedName>
        <fullName evidence="2">Uncharacterized protein</fullName>
    </submittedName>
</protein>
<accession>A0A928VTW0</accession>
<keyword evidence="1" id="KW-0812">Transmembrane</keyword>
<gene>
    <name evidence="2" type="ORF">IQ235_00260</name>
</gene>
<comment type="caution">
    <text evidence="2">The sequence shown here is derived from an EMBL/GenBank/DDBJ whole genome shotgun (WGS) entry which is preliminary data.</text>
</comment>
<organism evidence="2 3">
    <name type="scientific">Zarconia navalis LEGE 11467</name>
    <dbReference type="NCBI Taxonomy" id="1828826"/>
    <lineage>
        <taxon>Bacteria</taxon>
        <taxon>Bacillati</taxon>
        <taxon>Cyanobacteriota</taxon>
        <taxon>Cyanophyceae</taxon>
        <taxon>Oscillatoriophycideae</taxon>
        <taxon>Oscillatoriales</taxon>
        <taxon>Oscillatoriales incertae sedis</taxon>
        <taxon>Zarconia</taxon>
        <taxon>Zarconia navalis</taxon>
    </lineage>
</organism>
<feature type="transmembrane region" description="Helical" evidence="1">
    <location>
        <begin position="12"/>
        <end position="36"/>
    </location>
</feature>
<reference evidence="2" key="1">
    <citation type="submission" date="2020-10" db="EMBL/GenBank/DDBJ databases">
        <authorList>
            <person name="Castelo-Branco R."/>
            <person name="Eusebio N."/>
            <person name="Adriana R."/>
            <person name="Vieira A."/>
            <person name="Brugerolle De Fraissinette N."/>
            <person name="Rezende De Castro R."/>
            <person name="Schneider M.P."/>
            <person name="Vasconcelos V."/>
            <person name="Leao P.N."/>
        </authorList>
    </citation>
    <scope>NUCLEOTIDE SEQUENCE</scope>
    <source>
        <strain evidence="2">LEGE 11467</strain>
    </source>
</reference>
<dbReference type="AlphaFoldDB" id="A0A928VTW0"/>
<evidence type="ECO:0000313" key="3">
    <source>
        <dbReference type="Proteomes" id="UP000621799"/>
    </source>
</evidence>
<dbReference type="RefSeq" id="WP_264319493.1">
    <property type="nucleotide sequence ID" value="NZ_JADEXN010000003.1"/>
</dbReference>
<proteinExistence type="predicted"/>
<evidence type="ECO:0000256" key="1">
    <source>
        <dbReference type="SAM" id="Phobius"/>
    </source>
</evidence>
<feature type="transmembrane region" description="Helical" evidence="1">
    <location>
        <begin position="42"/>
        <end position="61"/>
    </location>
</feature>
<keyword evidence="3" id="KW-1185">Reference proteome</keyword>
<keyword evidence="1" id="KW-0472">Membrane</keyword>
<sequence>MSHKKPNLITTIGLYAGGLLFVIFAILLLLQAAGVIPGVSNIVYVALVLLAIGCGLLYGIGSRS</sequence>
<dbReference type="EMBL" id="JADEXN010000003">
    <property type="protein sequence ID" value="MBE9039228.1"/>
    <property type="molecule type" value="Genomic_DNA"/>
</dbReference>
<keyword evidence="1" id="KW-1133">Transmembrane helix</keyword>
<dbReference type="Proteomes" id="UP000621799">
    <property type="component" value="Unassembled WGS sequence"/>
</dbReference>